<dbReference type="OrthoDB" id="3487985at2759"/>
<dbReference type="Gene3D" id="1.25.40.20">
    <property type="entry name" value="Ankyrin repeat-containing domain"/>
    <property type="match status" value="2"/>
</dbReference>
<protein>
    <submittedName>
        <fullName evidence="5">Ankyrin</fullName>
    </submittedName>
</protein>
<accession>A0A3N4KUG3</accession>
<dbReference type="CDD" id="cd09917">
    <property type="entry name" value="F-box_SF"/>
    <property type="match status" value="1"/>
</dbReference>
<evidence type="ECO:0000313" key="6">
    <source>
        <dbReference type="Proteomes" id="UP000277580"/>
    </source>
</evidence>
<dbReference type="Proteomes" id="UP000277580">
    <property type="component" value="Unassembled WGS sequence"/>
</dbReference>
<dbReference type="InterPro" id="IPR036047">
    <property type="entry name" value="F-box-like_dom_sf"/>
</dbReference>
<dbReference type="SUPFAM" id="SSF48403">
    <property type="entry name" value="Ankyrin repeat"/>
    <property type="match status" value="1"/>
</dbReference>
<dbReference type="InParanoid" id="A0A3N4KUG3"/>
<keyword evidence="6" id="KW-1185">Reference proteome</keyword>
<evidence type="ECO:0000313" key="5">
    <source>
        <dbReference type="EMBL" id="RPB11991.1"/>
    </source>
</evidence>
<dbReference type="PROSITE" id="PS50088">
    <property type="entry name" value="ANK_REPEAT"/>
    <property type="match status" value="2"/>
</dbReference>
<proteinExistence type="predicted"/>
<evidence type="ECO:0000259" key="4">
    <source>
        <dbReference type="PROSITE" id="PS50181"/>
    </source>
</evidence>
<evidence type="ECO:0000256" key="2">
    <source>
        <dbReference type="ARBA" id="ARBA00023043"/>
    </source>
</evidence>
<evidence type="ECO:0000256" key="3">
    <source>
        <dbReference type="PROSITE-ProRule" id="PRU00023"/>
    </source>
</evidence>
<feature type="domain" description="F-box" evidence="4">
    <location>
        <begin position="16"/>
        <end position="64"/>
    </location>
</feature>
<dbReference type="InterPro" id="IPR001810">
    <property type="entry name" value="F-box_dom"/>
</dbReference>
<dbReference type="Pfam" id="PF12937">
    <property type="entry name" value="F-box-like"/>
    <property type="match status" value="1"/>
</dbReference>
<dbReference type="PANTHER" id="PTHR24198:SF165">
    <property type="entry name" value="ANKYRIN REPEAT-CONTAINING PROTEIN-RELATED"/>
    <property type="match status" value="1"/>
</dbReference>
<dbReference type="STRING" id="1392247.A0A3N4KUG3"/>
<dbReference type="SMART" id="SM00248">
    <property type="entry name" value="ANK"/>
    <property type="match status" value="6"/>
</dbReference>
<name>A0A3N4KUG3_9PEZI</name>
<evidence type="ECO:0000256" key="1">
    <source>
        <dbReference type="ARBA" id="ARBA00022737"/>
    </source>
</evidence>
<keyword evidence="2 3" id="KW-0040">ANK repeat</keyword>
<dbReference type="AlphaFoldDB" id="A0A3N4KUG3"/>
<feature type="repeat" description="ANK" evidence="3">
    <location>
        <begin position="181"/>
        <end position="213"/>
    </location>
</feature>
<dbReference type="Pfam" id="PF12796">
    <property type="entry name" value="Ank_2"/>
    <property type="match status" value="2"/>
</dbReference>
<reference evidence="5 6" key="1">
    <citation type="journal article" date="2018" name="Nat. Ecol. Evol.">
        <title>Pezizomycetes genomes reveal the molecular basis of ectomycorrhizal truffle lifestyle.</title>
        <authorList>
            <person name="Murat C."/>
            <person name="Payen T."/>
            <person name="Noel B."/>
            <person name="Kuo A."/>
            <person name="Morin E."/>
            <person name="Chen J."/>
            <person name="Kohler A."/>
            <person name="Krizsan K."/>
            <person name="Balestrini R."/>
            <person name="Da Silva C."/>
            <person name="Montanini B."/>
            <person name="Hainaut M."/>
            <person name="Levati E."/>
            <person name="Barry K.W."/>
            <person name="Belfiori B."/>
            <person name="Cichocki N."/>
            <person name="Clum A."/>
            <person name="Dockter R.B."/>
            <person name="Fauchery L."/>
            <person name="Guy J."/>
            <person name="Iotti M."/>
            <person name="Le Tacon F."/>
            <person name="Lindquist E.A."/>
            <person name="Lipzen A."/>
            <person name="Malagnac F."/>
            <person name="Mello A."/>
            <person name="Molinier V."/>
            <person name="Miyauchi S."/>
            <person name="Poulain J."/>
            <person name="Riccioni C."/>
            <person name="Rubini A."/>
            <person name="Sitrit Y."/>
            <person name="Splivallo R."/>
            <person name="Traeger S."/>
            <person name="Wang M."/>
            <person name="Zifcakova L."/>
            <person name="Wipf D."/>
            <person name="Zambonelli A."/>
            <person name="Paolocci F."/>
            <person name="Nowrousian M."/>
            <person name="Ottonello S."/>
            <person name="Baldrian P."/>
            <person name="Spatafora J.W."/>
            <person name="Henrissat B."/>
            <person name="Nagy L.G."/>
            <person name="Aury J.M."/>
            <person name="Wincker P."/>
            <person name="Grigoriev I.V."/>
            <person name="Bonfante P."/>
            <person name="Martin F.M."/>
        </authorList>
    </citation>
    <scope>NUCLEOTIDE SEQUENCE [LARGE SCALE GENOMIC DNA]</scope>
    <source>
        <strain evidence="5 6">CCBAS932</strain>
    </source>
</reference>
<gene>
    <name evidence="5" type="ORF">P167DRAFT_536143</name>
</gene>
<keyword evidence="1" id="KW-0677">Repeat</keyword>
<dbReference type="EMBL" id="ML119131">
    <property type="protein sequence ID" value="RPB11991.1"/>
    <property type="molecule type" value="Genomic_DNA"/>
</dbReference>
<dbReference type="SUPFAM" id="SSF81383">
    <property type="entry name" value="F-box domain"/>
    <property type="match status" value="1"/>
</dbReference>
<sequence>MASNILRLVGSAPDQHFQLLALPNELIIEIAHSIDAKDLYHLMQTCHRLNTVLALRLHSCFIQHKDKILLDACIHNTTTLIRRAIAVGARPEVKFLLNACGRNDIEAVIILLDEGKLDVNSCDWRQNVVDCCSWRYEDIYPLQVAVRCGHPIIVEALLSRGIRMNDPDALRGSGVRINRRGGYNYLMGAVDSGDLTVLRLLLKYGATVLAPNGWAYDDALRHAMYNRRDMLLPFIELGYHLEHAIFQPRTALSIAARLDCVGTVKLLLKSGCDANYVQCPWLRTPLSECCAVRGSIETMTALLEAGANPDELDMNSLSSLQIAMSRGHVEAVRLLINWTQHSTHPICWFPKRIRNPEYLEGREECKRILDEAGFNTDEPCLRVRWREYKQMLSDEKEDLQNAEAVEELQEVQEVQEVSVVEEMGVNVEE</sequence>
<dbReference type="PANTHER" id="PTHR24198">
    <property type="entry name" value="ANKYRIN REPEAT AND PROTEIN KINASE DOMAIN-CONTAINING PROTEIN"/>
    <property type="match status" value="1"/>
</dbReference>
<organism evidence="5 6">
    <name type="scientific">Morchella conica CCBAS932</name>
    <dbReference type="NCBI Taxonomy" id="1392247"/>
    <lineage>
        <taxon>Eukaryota</taxon>
        <taxon>Fungi</taxon>
        <taxon>Dikarya</taxon>
        <taxon>Ascomycota</taxon>
        <taxon>Pezizomycotina</taxon>
        <taxon>Pezizomycetes</taxon>
        <taxon>Pezizales</taxon>
        <taxon>Morchellaceae</taxon>
        <taxon>Morchella</taxon>
    </lineage>
</organism>
<feature type="repeat" description="ANK" evidence="3">
    <location>
        <begin position="137"/>
        <end position="169"/>
    </location>
</feature>
<dbReference type="InterPro" id="IPR002110">
    <property type="entry name" value="Ankyrin_rpt"/>
</dbReference>
<dbReference type="PROSITE" id="PS50181">
    <property type="entry name" value="FBOX"/>
    <property type="match status" value="1"/>
</dbReference>
<dbReference type="InterPro" id="IPR036770">
    <property type="entry name" value="Ankyrin_rpt-contain_sf"/>
</dbReference>